<organism evidence="1 2">
    <name type="scientific">Fusarium solani subsp. cucurbitae</name>
    <name type="common">Neocosmosporum cucurbitae</name>
    <dbReference type="NCBI Taxonomy" id="2747967"/>
    <lineage>
        <taxon>Eukaryota</taxon>
        <taxon>Fungi</taxon>
        <taxon>Dikarya</taxon>
        <taxon>Ascomycota</taxon>
        <taxon>Pezizomycotina</taxon>
        <taxon>Sordariomycetes</taxon>
        <taxon>Hypocreomycetidae</taxon>
        <taxon>Hypocreales</taxon>
        <taxon>Nectriaceae</taxon>
        <taxon>Fusarium</taxon>
        <taxon>Fusarium solani species complex</taxon>
    </lineage>
</organism>
<name>A0ACD3ZLD4_FUSSC</name>
<accession>A0ACD3ZLD4</accession>
<gene>
    <name evidence="1" type="ORF">LCI18_012846</name>
</gene>
<evidence type="ECO:0000313" key="1">
    <source>
        <dbReference type="EMBL" id="UPL01912.1"/>
    </source>
</evidence>
<proteinExistence type="predicted"/>
<reference evidence="1" key="1">
    <citation type="submission" date="2021-11" db="EMBL/GenBank/DDBJ databases">
        <title>Fusarium solani-melongenae Genome sequencing and assembly.</title>
        <authorList>
            <person name="Xie S."/>
            <person name="Huang L."/>
            <person name="Zhang X."/>
        </authorList>
    </citation>
    <scope>NUCLEOTIDE SEQUENCE</scope>
    <source>
        <strain evidence="1">CRI 24-3</strain>
    </source>
</reference>
<sequence>MAEAARNRLGAQKADTLSSVLIAVTSIRDCNDSCRVLVRHAACDVPRRPPTRHLRSLASDVTDRRAPLLYCRPSLHERNLLPQFPALSQVSSASCARSFGAANIHQCLFRRQGEIPSYRRKLTSEHLRVSRPGATRDWSVYFNGCLMIFESGHQTFNSYEGDAGTLLDWVLYYNIFYKLGITHWAHRTERQEIIANRGMVLGLASTHPRRHTIQSTLGCSLELLGLLNEAIDLLPRRNGSEGNQGQQQAINRLHHKIQHVDQQLCSGIDIEDYHGPGSRKHYTVVARIFQLAVVIYLDRVVQGSTIDSIVSRNAAREAFGLLQDIGVCERPFPMFILSFQAAEEQDRVIILKALQNSKTKRALSNLDLTKEIIQRLWSQQDLHGTSERDALELINIIFSSYLAPPCLA</sequence>
<dbReference type="Proteomes" id="UP000830768">
    <property type="component" value="Chromosome 11"/>
</dbReference>
<dbReference type="EMBL" id="CP090039">
    <property type="protein sequence ID" value="UPL01912.1"/>
    <property type="molecule type" value="Genomic_DNA"/>
</dbReference>
<keyword evidence="2" id="KW-1185">Reference proteome</keyword>
<protein>
    <submittedName>
        <fullName evidence="1">Uncharacterized protein</fullName>
    </submittedName>
</protein>
<evidence type="ECO:0000313" key="2">
    <source>
        <dbReference type="Proteomes" id="UP000830768"/>
    </source>
</evidence>